<keyword evidence="3" id="KW-0479">Metal-binding</keyword>
<dbReference type="InterPro" id="IPR009050">
    <property type="entry name" value="Globin-like_sf"/>
</dbReference>
<dbReference type="InterPro" id="IPR012292">
    <property type="entry name" value="Globin/Proto"/>
</dbReference>
<dbReference type="InterPro" id="IPR001486">
    <property type="entry name" value="Hemoglobin_trunc"/>
</dbReference>
<name>A0A1I3RXK7_9FLAO</name>
<dbReference type="GO" id="GO:0020037">
    <property type="term" value="F:heme binding"/>
    <property type="evidence" value="ECO:0007669"/>
    <property type="project" value="InterPro"/>
</dbReference>
<dbReference type="Gene3D" id="1.10.490.10">
    <property type="entry name" value="Globins"/>
    <property type="match status" value="1"/>
</dbReference>
<evidence type="ECO:0000256" key="3">
    <source>
        <dbReference type="ARBA" id="ARBA00022723"/>
    </source>
</evidence>
<sequence>MNSIYYSIYKFMKKDIENLEDVKQLVNMFYERVRINELIGPIFNAKIQDRWEMHLQQMYNFWQTVLLEEHTYNGRPFPPHAHLPISQEHFDTWLELFKNTLDELFDGPKVEEAKWRANQMAQMFLNKIEYFKEYTGKTLL</sequence>
<dbReference type="GO" id="GO:0046872">
    <property type="term" value="F:metal ion binding"/>
    <property type="evidence" value="ECO:0007669"/>
    <property type="project" value="UniProtKB-KW"/>
</dbReference>
<dbReference type="GO" id="GO:0019825">
    <property type="term" value="F:oxygen binding"/>
    <property type="evidence" value="ECO:0007669"/>
    <property type="project" value="InterPro"/>
</dbReference>
<organism evidence="5 6">
    <name type="scientific">Myroides guanonis</name>
    <dbReference type="NCBI Taxonomy" id="1150112"/>
    <lineage>
        <taxon>Bacteria</taxon>
        <taxon>Pseudomonadati</taxon>
        <taxon>Bacteroidota</taxon>
        <taxon>Flavobacteriia</taxon>
        <taxon>Flavobacteriales</taxon>
        <taxon>Flavobacteriaceae</taxon>
        <taxon>Myroides</taxon>
    </lineage>
</organism>
<dbReference type="EMBL" id="FORU01000009">
    <property type="protein sequence ID" value="SFJ51354.1"/>
    <property type="molecule type" value="Genomic_DNA"/>
</dbReference>
<evidence type="ECO:0000313" key="6">
    <source>
        <dbReference type="Proteomes" id="UP000243887"/>
    </source>
</evidence>
<dbReference type="Pfam" id="PF01152">
    <property type="entry name" value="Bac_globin"/>
    <property type="match status" value="1"/>
</dbReference>
<evidence type="ECO:0000256" key="2">
    <source>
        <dbReference type="ARBA" id="ARBA00022617"/>
    </source>
</evidence>
<keyword evidence="4" id="KW-0408">Iron</keyword>
<dbReference type="Proteomes" id="UP000243887">
    <property type="component" value="Unassembled WGS sequence"/>
</dbReference>
<reference evidence="6" key="1">
    <citation type="submission" date="2016-10" db="EMBL/GenBank/DDBJ databases">
        <authorList>
            <person name="Varghese N."/>
            <person name="Submissions S."/>
        </authorList>
    </citation>
    <scope>NUCLEOTIDE SEQUENCE [LARGE SCALE GENOMIC DNA]</scope>
    <source>
        <strain evidence="6">DSM 26542</strain>
    </source>
</reference>
<gene>
    <name evidence="5" type="ORF">SAMN04487893_10957</name>
</gene>
<dbReference type="SUPFAM" id="SSF46458">
    <property type="entry name" value="Globin-like"/>
    <property type="match status" value="1"/>
</dbReference>
<evidence type="ECO:0000256" key="1">
    <source>
        <dbReference type="ARBA" id="ARBA00022448"/>
    </source>
</evidence>
<evidence type="ECO:0000313" key="5">
    <source>
        <dbReference type="EMBL" id="SFJ51354.1"/>
    </source>
</evidence>
<accession>A0A1I3RXK7</accession>
<evidence type="ECO:0000256" key="4">
    <source>
        <dbReference type="ARBA" id="ARBA00023004"/>
    </source>
</evidence>
<dbReference type="STRING" id="1150112.SAMN04487893_10957"/>
<dbReference type="AlphaFoldDB" id="A0A1I3RXK7"/>
<proteinExistence type="predicted"/>
<keyword evidence="6" id="KW-1185">Reference proteome</keyword>
<protein>
    <submittedName>
        <fullName evidence="5">Hemoglobin</fullName>
    </submittedName>
</protein>
<keyword evidence="1" id="KW-0813">Transport</keyword>
<keyword evidence="2" id="KW-0349">Heme</keyword>
<dbReference type="CDD" id="cd08916">
    <property type="entry name" value="TrHb3_P"/>
    <property type="match status" value="1"/>
</dbReference>